<keyword evidence="3" id="KW-1185">Reference proteome</keyword>
<protein>
    <recommendedName>
        <fullName evidence="1">Lantibiotic dehydratase N-terminal domain-containing protein</fullName>
    </recommendedName>
</protein>
<evidence type="ECO:0000259" key="1">
    <source>
        <dbReference type="Pfam" id="PF04738"/>
    </source>
</evidence>
<dbReference type="InterPro" id="IPR006827">
    <property type="entry name" value="Lant_deHydtase_N"/>
</dbReference>
<reference evidence="2 3" key="1">
    <citation type="submission" date="2020-03" db="EMBL/GenBank/DDBJ databases">
        <title>Genomic Encyclopedia of Type Strains, Phase IV (KMG-IV): sequencing the most valuable type-strain genomes for metagenomic binning, comparative biology and taxonomic classification.</title>
        <authorList>
            <person name="Goeker M."/>
        </authorList>
    </citation>
    <scope>NUCLEOTIDE SEQUENCE [LARGE SCALE GENOMIC DNA]</scope>
    <source>
        <strain evidence="2 3">DSM 102865</strain>
    </source>
</reference>
<feature type="domain" description="Lantibiotic dehydratase N-terminal" evidence="1">
    <location>
        <begin position="139"/>
        <end position="373"/>
    </location>
</feature>
<dbReference type="EMBL" id="JAASQJ010000002">
    <property type="protein sequence ID" value="NIJ52981.1"/>
    <property type="molecule type" value="Genomic_DNA"/>
</dbReference>
<evidence type="ECO:0000313" key="2">
    <source>
        <dbReference type="EMBL" id="NIJ52981.1"/>
    </source>
</evidence>
<evidence type="ECO:0000313" key="3">
    <source>
        <dbReference type="Proteomes" id="UP001179181"/>
    </source>
</evidence>
<dbReference type="RefSeq" id="WP_167269761.1">
    <property type="nucleotide sequence ID" value="NZ_JAASQJ010000002.1"/>
</dbReference>
<sequence>MAPTFPLLFGREGGLETDILKLLTLENGAADLHTIRSMEKVYSNLKQKIVEILSGLIGMESREMHRNKLLTFKRDIYNNRNLSKYNKVTAEYETLRNAVDAYISFSTRIEKVKEQFGIAFESQLETGIRTLQDALSRHALSNGILFSSCILHDELKKNILLRVGMNKSGRNLILTATKYLTRSATKTTPFSSLNGVFAMELIGRKYRGIDFSDRESRIQISNLVYFRAREMLLSSKKFIGQLEVTVNKAIFLGNDNEEYIHFFLNTNNSEFFKKVKRTEVITEILELAKLPIRYSDFVDLIAARFSQTIETVDEYLTGLVDLGIVHIKFPVGLDDMEWVSTLIKYIDSRRLNFDANILEVRDFLRDLKAASLKIESTSDISKRRTYIEECSVNLTNSLNADRSQNYLNELARSGSLFYENVFANADSELEAEDVESVQGRILEVFFVLNNNFLKKRTRLTLSKCVQGVGGKVPLLRAYEEFYLGNGNLAEAEGTDFDRLIKLVHNVTGALNEHGPERPVDIFQFLDNGQIFIDDHVRFGTFIQTVDPRFEEIVINSFSNGFGSNISRYLGFCPPQIVDKCRKYIADLNQHSVIADVRDASIHNASSFPVLSDHTMDIAGNCSNEFGNLIPLNALYLSIGDHENVIISNEYGVKVNPVNFSMEALARRSKFTQFLELFNDTELFGYKYFLQRIGEFLISASLEKNVVASPRVVFKSKVTLKRRQWHIKTKFLLVWIGECHGLAHLFCMRMNEFLSAHSIPREVFVKFGQIPRAGSGHGDDRTKPQYIDFTSPLLVILFMNMLGKSDHVIELSEVFPSFNSYYDQSNGRVKEYVMNF</sequence>
<gene>
    <name evidence="2" type="ORF">FHS68_002151</name>
</gene>
<name>A0ABX0UJ07_9BACT</name>
<dbReference type="Proteomes" id="UP001179181">
    <property type="component" value="Unassembled WGS sequence"/>
</dbReference>
<comment type="caution">
    <text evidence="2">The sequence shown here is derived from an EMBL/GenBank/DDBJ whole genome shotgun (WGS) entry which is preliminary data.</text>
</comment>
<proteinExistence type="predicted"/>
<dbReference type="Pfam" id="PF04738">
    <property type="entry name" value="Lant_dehydr_N"/>
    <property type="match status" value="1"/>
</dbReference>
<accession>A0ABX0UJ07</accession>
<organism evidence="2 3">
    <name type="scientific">Dyadobacter arcticus</name>
    <dbReference type="NCBI Taxonomy" id="1078754"/>
    <lineage>
        <taxon>Bacteria</taxon>
        <taxon>Pseudomonadati</taxon>
        <taxon>Bacteroidota</taxon>
        <taxon>Cytophagia</taxon>
        <taxon>Cytophagales</taxon>
        <taxon>Spirosomataceae</taxon>
        <taxon>Dyadobacter</taxon>
    </lineage>
</organism>